<evidence type="ECO:0000256" key="1">
    <source>
        <dbReference type="ARBA" id="ARBA00004167"/>
    </source>
</evidence>
<gene>
    <name evidence="9" type="primary">ANTXR1_3</name>
    <name evidence="9" type="ORF">XENORESO_014413</name>
</gene>
<sequence>SATLHVSMNNGLSFISSSVTITAITCSDGTIVGIALLILLLLFTMALLWWFWPLCCTVVIHEPPPPVIEDISDDEDGFPKKRWPTVDASYYGGRGVGGIKRMEVRWGDKGSTEEGAKLEKAKNARVVMPAQEYDPPPPRLYYYTHKTIPTQKWYSPIKGKLDALCVLLRKGYNRVSVMRPYPGDKLHISTLFSMSSSQGRCINFTRSPSYPPPRYPIYNHPSTPVYTLPHRYQLHLSEDCQELHLPPSPTSTLPPLPSTPPPSSTSSSSCTPPPNRDLPPTNARQISAPPSPTGSMPPPPQGLPHCRAPPPSRPPPRPSHEFN</sequence>
<evidence type="ECO:0000256" key="6">
    <source>
        <dbReference type="SAM" id="MobiDB-lite"/>
    </source>
</evidence>
<protein>
    <submittedName>
        <fullName evidence="9">Anthrax toxin receptor 1</fullName>
    </submittedName>
</protein>
<dbReference type="Proteomes" id="UP001444071">
    <property type="component" value="Unassembled WGS sequence"/>
</dbReference>
<dbReference type="PANTHER" id="PTHR16059">
    <property type="entry name" value="ANTHRAX TOXIN RECEPTOR"/>
    <property type="match status" value="1"/>
</dbReference>
<name>A0ABV0VNJ1_9TELE</name>
<feature type="region of interest" description="Disordered" evidence="6">
    <location>
        <begin position="242"/>
        <end position="323"/>
    </location>
</feature>
<evidence type="ECO:0000256" key="4">
    <source>
        <dbReference type="ARBA" id="ARBA00022989"/>
    </source>
</evidence>
<dbReference type="PANTHER" id="PTHR16059:SF28">
    <property type="entry name" value="ANTXR CELL ADHESION MOLECULE 1B"/>
    <property type="match status" value="1"/>
</dbReference>
<dbReference type="Pfam" id="PF05586">
    <property type="entry name" value="Ant_C"/>
    <property type="match status" value="1"/>
</dbReference>
<keyword evidence="9" id="KW-0675">Receptor</keyword>
<evidence type="ECO:0000313" key="9">
    <source>
        <dbReference type="EMBL" id="MEQ2258278.1"/>
    </source>
</evidence>
<organism evidence="9 10">
    <name type="scientific">Xenotaenia resolanae</name>
    <dbReference type="NCBI Taxonomy" id="208358"/>
    <lineage>
        <taxon>Eukaryota</taxon>
        <taxon>Metazoa</taxon>
        <taxon>Chordata</taxon>
        <taxon>Craniata</taxon>
        <taxon>Vertebrata</taxon>
        <taxon>Euteleostomi</taxon>
        <taxon>Actinopterygii</taxon>
        <taxon>Neopterygii</taxon>
        <taxon>Teleostei</taxon>
        <taxon>Neoteleostei</taxon>
        <taxon>Acanthomorphata</taxon>
        <taxon>Ovalentaria</taxon>
        <taxon>Atherinomorphae</taxon>
        <taxon>Cyprinodontiformes</taxon>
        <taxon>Goodeidae</taxon>
        <taxon>Xenotaenia</taxon>
    </lineage>
</organism>
<keyword evidence="5 7" id="KW-0472">Membrane</keyword>
<feature type="non-terminal residue" evidence="9">
    <location>
        <position position="1"/>
    </location>
</feature>
<evidence type="ECO:0000256" key="2">
    <source>
        <dbReference type="ARBA" id="ARBA00022692"/>
    </source>
</evidence>
<dbReference type="EMBL" id="JAHRIM010000460">
    <property type="protein sequence ID" value="MEQ2258278.1"/>
    <property type="molecule type" value="Genomic_DNA"/>
</dbReference>
<evidence type="ECO:0000313" key="10">
    <source>
        <dbReference type="Proteomes" id="UP001444071"/>
    </source>
</evidence>
<proteinExistence type="predicted"/>
<accession>A0ABV0VNJ1</accession>
<feature type="transmembrane region" description="Helical" evidence="7">
    <location>
        <begin position="31"/>
        <end position="52"/>
    </location>
</feature>
<evidence type="ECO:0000259" key="8">
    <source>
        <dbReference type="Pfam" id="PF05586"/>
    </source>
</evidence>
<comment type="subcellular location">
    <subcellularLocation>
        <location evidence="1">Membrane</location>
        <topology evidence="1">Single-pass membrane protein</topology>
    </subcellularLocation>
</comment>
<keyword evidence="3" id="KW-0732">Signal</keyword>
<keyword evidence="10" id="KW-1185">Reference proteome</keyword>
<feature type="domain" description="Anthrax toxin receptor C-terminal" evidence="8">
    <location>
        <begin position="104"/>
        <end position="189"/>
    </location>
</feature>
<feature type="compositionally biased region" description="Pro residues" evidence="6">
    <location>
        <begin position="289"/>
        <end position="317"/>
    </location>
</feature>
<evidence type="ECO:0000256" key="3">
    <source>
        <dbReference type="ARBA" id="ARBA00022729"/>
    </source>
</evidence>
<reference evidence="9 10" key="1">
    <citation type="submission" date="2021-06" db="EMBL/GenBank/DDBJ databases">
        <authorList>
            <person name="Palmer J.M."/>
        </authorList>
    </citation>
    <scope>NUCLEOTIDE SEQUENCE [LARGE SCALE GENOMIC DNA]</scope>
    <source>
        <strain evidence="9 10">XR_2019</strain>
        <tissue evidence="9">Muscle</tissue>
    </source>
</reference>
<dbReference type="InterPro" id="IPR008399">
    <property type="entry name" value="Anthrax_toxin_rcpt_C"/>
</dbReference>
<evidence type="ECO:0000256" key="7">
    <source>
        <dbReference type="SAM" id="Phobius"/>
    </source>
</evidence>
<keyword evidence="2 7" id="KW-0812">Transmembrane</keyword>
<evidence type="ECO:0000256" key="5">
    <source>
        <dbReference type="ARBA" id="ARBA00023136"/>
    </source>
</evidence>
<feature type="compositionally biased region" description="Pro residues" evidence="6">
    <location>
        <begin position="246"/>
        <end position="263"/>
    </location>
</feature>
<comment type="caution">
    <text evidence="9">The sequence shown here is derived from an EMBL/GenBank/DDBJ whole genome shotgun (WGS) entry which is preliminary data.</text>
</comment>
<keyword evidence="4 7" id="KW-1133">Transmembrane helix</keyword>